<keyword evidence="2" id="KW-1185">Reference proteome</keyword>
<proteinExistence type="predicted"/>
<dbReference type="Proteomes" id="UP000598996">
    <property type="component" value="Unassembled WGS sequence"/>
</dbReference>
<sequence length="157" mass="17302">MNNGPWTQFFRKSSMGPGVYALRGADTSAADRVEKTLRTAGLEIAERNTYREPVLHAAALPGGAMFRVVHGFGFGGMPMRLWVIGARPLRHVLRLLAVDQPVRRLSGEEGALPRIEELEAEWARFVARPAAEQIRASEPWLLLEGSANLETIRAAAE</sequence>
<comment type="caution">
    <text evidence="1">The sequence shown here is derived from an EMBL/GenBank/DDBJ whole genome shotgun (WGS) entry which is preliminary data.</text>
</comment>
<accession>A0ABS1W5R9</accession>
<evidence type="ECO:0000313" key="2">
    <source>
        <dbReference type="Proteomes" id="UP000598996"/>
    </source>
</evidence>
<organism evidence="1 2">
    <name type="scientific">Paractinoplanes lichenicola</name>
    <dbReference type="NCBI Taxonomy" id="2802976"/>
    <lineage>
        <taxon>Bacteria</taxon>
        <taxon>Bacillati</taxon>
        <taxon>Actinomycetota</taxon>
        <taxon>Actinomycetes</taxon>
        <taxon>Micromonosporales</taxon>
        <taxon>Micromonosporaceae</taxon>
        <taxon>Paractinoplanes</taxon>
    </lineage>
</organism>
<dbReference type="RefSeq" id="WP_203078625.1">
    <property type="nucleotide sequence ID" value="NZ_JAENHO010000026.1"/>
</dbReference>
<protein>
    <submittedName>
        <fullName evidence="1">Uncharacterized protein</fullName>
    </submittedName>
</protein>
<dbReference type="EMBL" id="JAENHO010000026">
    <property type="protein sequence ID" value="MBL7262079.1"/>
    <property type="molecule type" value="Genomic_DNA"/>
</dbReference>
<name>A0ABS1W5R9_9ACTN</name>
<gene>
    <name evidence="1" type="ORF">JKJ07_48200</name>
</gene>
<evidence type="ECO:0000313" key="1">
    <source>
        <dbReference type="EMBL" id="MBL7262079.1"/>
    </source>
</evidence>
<reference evidence="1 2" key="1">
    <citation type="submission" date="2021-01" db="EMBL/GenBank/DDBJ databases">
        <title>Actinoplanes sp. nov. LDG1-01 isolated from lichen.</title>
        <authorList>
            <person name="Saeng-In P."/>
            <person name="Phongsopitanun W."/>
            <person name="Kanchanasin P."/>
            <person name="Yuki M."/>
            <person name="Kudo T."/>
            <person name="Ohkuma M."/>
            <person name="Tanasupawat S."/>
        </authorList>
    </citation>
    <scope>NUCLEOTIDE SEQUENCE [LARGE SCALE GENOMIC DNA]</scope>
    <source>
        <strain evidence="1 2">LDG1-01</strain>
    </source>
</reference>